<name>A0AAD7XYF7_9FUNG</name>
<dbReference type="InterPro" id="IPR045866">
    <property type="entry name" value="FAM210A/B-like"/>
</dbReference>
<dbReference type="GO" id="GO:0005739">
    <property type="term" value="C:mitochondrion"/>
    <property type="evidence" value="ECO:0007669"/>
    <property type="project" value="TreeGrafter"/>
</dbReference>
<reference evidence="3 4" key="1">
    <citation type="submission" date="2023-03" db="EMBL/GenBank/DDBJ databases">
        <title>Genome sequence of Lichtheimia ornata CBS 291.66.</title>
        <authorList>
            <person name="Mohabir J.T."/>
            <person name="Shea T.P."/>
            <person name="Kurbessoian T."/>
            <person name="Berby B."/>
            <person name="Fontaine J."/>
            <person name="Livny J."/>
            <person name="Gnirke A."/>
            <person name="Stajich J.E."/>
            <person name="Cuomo C.A."/>
        </authorList>
    </citation>
    <scope>NUCLEOTIDE SEQUENCE [LARGE SCALE GENOMIC DNA]</scope>
    <source>
        <strain evidence="3">CBS 291.66</strain>
    </source>
</reference>
<keyword evidence="1" id="KW-0472">Membrane</keyword>
<sequence length="152" mass="17191">MNRIPRLYQPWRRCFTTQPQQPQQQQSTKQNVGKFRGFMKKYGPVGAGVYVALSVVDLSLTMGVISVTGADRVKKAEDWILQHVKGMVGMKHERDPEQQVSTATHEKDPSWTSLFVVAYGIHKTLLLPVRLSLTAAITPSVARYLKRIKGKR</sequence>
<dbReference type="Pfam" id="PF06916">
    <property type="entry name" value="FAM210A-B_dom"/>
    <property type="match status" value="1"/>
</dbReference>
<protein>
    <recommendedName>
        <fullName evidence="2">DUF1279 domain-containing protein</fullName>
    </recommendedName>
</protein>
<dbReference type="AlphaFoldDB" id="A0AAD7XYF7"/>
<feature type="transmembrane region" description="Helical" evidence="1">
    <location>
        <begin position="45"/>
        <end position="65"/>
    </location>
</feature>
<comment type="caution">
    <text evidence="3">The sequence shown here is derived from an EMBL/GenBank/DDBJ whole genome shotgun (WGS) entry which is preliminary data.</text>
</comment>
<gene>
    <name evidence="3" type="ORF">O0I10_005128</name>
</gene>
<keyword evidence="1" id="KW-1133">Transmembrane helix</keyword>
<dbReference type="RefSeq" id="XP_058344003.1">
    <property type="nucleotide sequence ID" value="XM_058485176.1"/>
</dbReference>
<evidence type="ECO:0000259" key="2">
    <source>
        <dbReference type="Pfam" id="PF06916"/>
    </source>
</evidence>
<evidence type="ECO:0000313" key="4">
    <source>
        <dbReference type="Proteomes" id="UP001234581"/>
    </source>
</evidence>
<dbReference type="PANTHER" id="PTHR21377:SF0">
    <property type="entry name" value="PROTEIN FAM210B, MITOCHONDRIAL"/>
    <property type="match status" value="1"/>
</dbReference>
<evidence type="ECO:0000256" key="1">
    <source>
        <dbReference type="SAM" id="Phobius"/>
    </source>
</evidence>
<dbReference type="EMBL" id="JARTCD010000020">
    <property type="protein sequence ID" value="KAJ8659090.1"/>
    <property type="molecule type" value="Genomic_DNA"/>
</dbReference>
<evidence type="ECO:0000313" key="3">
    <source>
        <dbReference type="EMBL" id="KAJ8659090.1"/>
    </source>
</evidence>
<proteinExistence type="predicted"/>
<dbReference type="PANTHER" id="PTHR21377">
    <property type="entry name" value="PROTEIN FAM210B, MITOCHONDRIAL"/>
    <property type="match status" value="1"/>
</dbReference>
<dbReference type="InterPro" id="IPR009688">
    <property type="entry name" value="FAM210A/B-like_dom"/>
</dbReference>
<keyword evidence="1" id="KW-0812">Transmembrane</keyword>
<feature type="domain" description="DUF1279" evidence="2">
    <location>
        <begin position="34"/>
        <end position="139"/>
    </location>
</feature>
<dbReference type="Proteomes" id="UP001234581">
    <property type="component" value="Unassembled WGS sequence"/>
</dbReference>
<dbReference type="GeneID" id="83212541"/>
<organism evidence="3 4">
    <name type="scientific">Lichtheimia ornata</name>
    <dbReference type="NCBI Taxonomy" id="688661"/>
    <lineage>
        <taxon>Eukaryota</taxon>
        <taxon>Fungi</taxon>
        <taxon>Fungi incertae sedis</taxon>
        <taxon>Mucoromycota</taxon>
        <taxon>Mucoromycotina</taxon>
        <taxon>Mucoromycetes</taxon>
        <taxon>Mucorales</taxon>
        <taxon>Lichtheimiaceae</taxon>
        <taxon>Lichtheimia</taxon>
    </lineage>
</organism>
<accession>A0AAD7XYF7</accession>
<keyword evidence="4" id="KW-1185">Reference proteome</keyword>